<dbReference type="AlphaFoldDB" id="A0A1U7T065"/>
<evidence type="ECO:0000313" key="2">
    <source>
        <dbReference type="RefSeq" id="XP_008046317.1"/>
    </source>
</evidence>
<feature type="non-terminal residue" evidence="2">
    <location>
        <position position="1"/>
    </location>
</feature>
<evidence type="ECO:0000313" key="1">
    <source>
        <dbReference type="Proteomes" id="UP000189704"/>
    </source>
</evidence>
<keyword evidence="1" id="KW-1185">Reference proteome</keyword>
<protein>
    <submittedName>
        <fullName evidence="2">DEP domain-containing protein 7-like</fullName>
    </submittedName>
</protein>
<dbReference type="Proteomes" id="UP000189704">
    <property type="component" value="Unplaced"/>
</dbReference>
<gene>
    <name evidence="2" type="primary">LOC103249495</name>
</gene>
<organism evidence="1 2">
    <name type="scientific">Carlito syrichta</name>
    <name type="common">Philippine tarsier</name>
    <name type="synonym">Tarsius syrichta</name>
    <dbReference type="NCBI Taxonomy" id="1868482"/>
    <lineage>
        <taxon>Eukaryota</taxon>
        <taxon>Metazoa</taxon>
        <taxon>Chordata</taxon>
        <taxon>Craniata</taxon>
        <taxon>Vertebrata</taxon>
        <taxon>Euteleostomi</taxon>
        <taxon>Mammalia</taxon>
        <taxon>Eutheria</taxon>
        <taxon>Euarchontoglires</taxon>
        <taxon>Primates</taxon>
        <taxon>Haplorrhini</taxon>
        <taxon>Tarsiiformes</taxon>
        <taxon>Tarsiidae</taxon>
        <taxon>Carlito</taxon>
    </lineage>
</organism>
<dbReference type="KEGG" id="csyr:103249495"/>
<proteinExistence type="predicted"/>
<dbReference type="RefSeq" id="XP_008046317.1">
    <property type="nucleotide sequence ID" value="XM_008048126.1"/>
</dbReference>
<sequence>NGKTQVALEATQLFLKLLDSHRREEFRRLLSFMAVAAHPAEFRLQKESENRMVVKRIFSKALVDNKNLSKGKTDLLVLFLMDHQKDVFKIPGTLHKIVSVKLTAIQQGRDPNRDTGYIYCQRIDQSNYSNDAQKATRDELLNLLKTINEDSKLSAKEKKKLLGQFYKSHPDIFIEYFGD</sequence>
<dbReference type="PANTHER" id="PTHR16206:SF9">
    <property type="entry name" value="DEP DOMAIN-CONTAINING PROTEIN 7"/>
    <property type="match status" value="1"/>
</dbReference>
<dbReference type="PANTHER" id="PTHR16206">
    <property type="entry name" value="DEP DOMAIN-CONTAINING"/>
    <property type="match status" value="1"/>
</dbReference>
<dbReference type="GeneID" id="103249495"/>
<reference evidence="2" key="1">
    <citation type="submission" date="2025-08" db="UniProtKB">
        <authorList>
            <consortium name="RefSeq"/>
        </authorList>
    </citation>
    <scope>IDENTIFICATION</scope>
</reference>
<accession>A0A1U7T065</accession>
<dbReference type="OrthoDB" id="276323at2759"/>
<name>A0A1U7T065_CARSF</name>